<evidence type="ECO:0000256" key="2">
    <source>
        <dbReference type="ARBA" id="ARBA00022475"/>
    </source>
</evidence>
<keyword evidence="5 8" id="KW-1133">Transmembrane helix</keyword>
<feature type="transmembrane region" description="Helical" evidence="8">
    <location>
        <begin position="107"/>
        <end position="127"/>
    </location>
</feature>
<reference evidence="9 10" key="1">
    <citation type="journal article" date="2015" name="Nature">
        <title>rRNA introns, odd ribosomes, and small enigmatic genomes across a large radiation of phyla.</title>
        <authorList>
            <person name="Brown C.T."/>
            <person name="Hug L.A."/>
            <person name="Thomas B.C."/>
            <person name="Sharon I."/>
            <person name="Castelle C.J."/>
            <person name="Singh A."/>
            <person name="Wilkins M.J."/>
            <person name="Williams K.H."/>
            <person name="Banfield J.F."/>
        </authorList>
    </citation>
    <scope>NUCLEOTIDE SEQUENCE [LARGE SCALE GENOMIC DNA]</scope>
</reference>
<feature type="transmembrane region" description="Helical" evidence="8">
    <location>
        <begin position="153"/>
        <end position="171"/>
    </location>
</feature>
<keyword evidence="7" id="KW-0460">Magnesium</keyword>
<evidence type="ECO:0000256" key="5">
    <source>
        <dbReference type="ARBA" id="ARBA00022989"/>
    </source>
</evidence>
<evidence type="ECO:0000256" key="8">
    <source>
        <dbReference type="SAM" id="Phobius"/>
    </source>
</evidence>
<dbReference type="EMBL" id="LBZA01000019">
    <property type="protein sequence ID" value="KKR63754.1"/>
    <property type="molecule type" value="Genomic_DNA"/>
</dbReference>
<feature type="transmembrane region" description="Helical" evidence="8">
    <location>
        <begin position="6"/>
        <end position="30"/>
    </location>
</feature>
<dbReference type="AlphaFoldDB" id="A0A0G0SG42"/>
<keyword evidence="2" id="KW-1003">Cell membrane</keyword>
<dbReference type="PANTHER" id="PTHR22926">
    <property type="entry name" value="PHOSPHO-N-ACETYLMURAMOYL-PENTAPEPTIDE-TRANSFERASE"/>
    <property type="match status" value="1"/>
</dbReference>
<organism evidence="9 10">
    <name type="scientific">Candidatus Woesebacteria bacterium GW2011_GWA1_40_43</name>
    <dbReference type="NCBI Taxonomy" id="1618553"/>
    <lineage>
        <taxon>Bacteria</taxon>
        <taxon>Candidatus Woeseibacteriota</taxon>
    </lineage>
</organism>
<dbReference type="Proteomes" id="UP000034293">
    <property type="component" value="Unassembled WGS sequence"/>
</dbReference>
<dbReference type="CDD" id="cd06853">
    <property type="entry name" value="GT_WecA_like"/>
    <property type="match status" value="1"/>
</dbReference>
<evidence type="ECO:0000256" key="6">
    <source>
        <dbReference type="ARBA" id="ARBA00023136"/>
    </source>
</evidence>
<feature type="binding site" evidence="7">
    <location>
        <position position="173"/>
    </location>
    <ligand>
        <name>Mg(2+)</name>
        <dbReference type="ChEBI" id="CHEBI:18420"/>
    </ligand>
</feature>
<accession>A0A0G0SG42</accession>
<gene>
    <name evidence="9" type="ORF">UU02_C0019G0002</name>
</gene>
<evidence type="ECO:0000313" key="10">
    <source>
        <dbReference type="Proteomes" id="UP000034293"/>
    </source>
</evidence>
<evidence type="ECO:0000256" key="3">
    <source>
        <dbReference type="ARBA" id="ARBA00022679"/>
    </source>
</evidence>
<comment type="caution">
    <text evidence="9">The sequence shown here is derived from an EMBL/GenBank/DDBJ whole genome shotgun (WGS) entry which is preliminary data.</text>
</comment>
<evidence type="ECO:0000256" key="4">
    <source>
        <dbReference type="ARBA" id="ARBA00022692"/>
    </source>
</evidence>
<dbReference type="GO" id="GO:0046872">
    <property type="term" value="F:metal ion binding"/>
    <property type="evidence" value="ECO:0007669"/>
    <property type="project" value="UniProtKB-KW"/>
</dbReference>
<evidence type="ECO:0000256" key="7">
    <source>
        <dbReference type="PIRSR" id="PIRSR600715-1"/>
    </source>
</evidence>
<dbReference type="GO" id="GO:0071555">
    <property type="term" value="P:cell wall organization"/>
    <property type="evidence" value="ECO:0007669"/>
    <property type="project" value="TreeGrafter"/>
</dbReference>
<keyword evidence="3 9" id="KW-0808">Transferase</keyword>
<dbReference type="PATRIC" id="fig|1618553.3.peg.295"/>
<comment type="subcellular location">
    <subcellularLocation>
        <location evidence="1">Cell membrane</location>
        <topology evidence="1">Multi-pass membrane protein</topology>
    </subcellularLocation>
</comment>
<dbReference type="GO" id="GO:0044038">
    <property type="term" value="P:cell wall macromolecule biosynthetic process"/>
    <property type="evidence" value="ECO:0007669"/>
    <property type="project" value="TreeGrafter"/>
</dbReference>
<feature type="transmembrane region" description="Helical" evidence="8">
    <location>
        <begin position="51"/>
        <end position="73"/>
    </location>
</feature>
<protein>
    <submittedName>
        <fullName evidence="9">Glycosyltransferase, group 4 family</fullName>
    </submittedName>
</protein>
<feature type="transmembrane region" description="Helical" evidence="8">
    <location>
        <begin position="208"/>
        <end position="230"/>
    </location>
</feature>
<feature type="transmembrane region" description="Helical" evidence="8">
    <location>
        <begin position="183"/>
        <end position="202"/>
    </location>
</feature>
<dbReference type="PANTHER" id="PTHR22926:SF3">
    <property type="entry name" value="UNDECAPRENYL-PHOSPHATE ALPHA-N-ACETYLGLUCOSAMINYL 1-PHOSPHATE TRANSFERASE"/>
    <property type="match status" value="1"/>
</dbReference>
<keyword evidence="4 8" id="KW-0812">Transmembrane</keyword>
<feature type="transmembrane region" description="Helical" evidence="8">
    <location>
        <begin position="79"/>
        <end position="95"/>
    </location>
</feature>
<dbReference type="InterPro" id="IPR000715">
    <property type="entry name" value="Glycosyl_transferase_4"/>
</dbReference>
<feature type="transmembrane region" description="Helical" evidence="8">
    <location>
        <begin position="333"/>
        <end position="352"/>
    </location>
</feature>
<sequence length="363" mass="39363">MDELRNIFLIPWLISAVVAFLTTPLAIKFAERIGIIDDPAKNKHPKVIHTYPIPRGGGIPIFIAVLVSSLIFLPIDKQLIGILVGATILVVMGVLDDKYNLNPYLRLLIGFVAAAAPIAAGIGISFISNPMGGTISLSQPQINFELFGETRSIWIVSDVFAILWITFLMNIVNMGAKGVDGQLSGVTVIAALTIAFLSLRFSADITQWPVIILAAITAGAYLGFLPWHIFPQKIMPGYSGSTLAGYLLAVLSILSTTKVGALMVVLGVPLIDTGYTIIRRIVNHKSPVWGDRGHLHHRLLDAGLSKTQVAVFYWAITGVLGFLALNLNTTSKIYTMIGIAMLLGGLILWLTYRPKKNNSQKPL</sequence>
<evidence type="ECO:0000313" key="9">
    <source>
        <dbReference type="EMBL" id="KKR63754.1"/>
    </source>
</evidence>
<keyword evidence="7" id="KW-0479">Metal-binding</keyword>
<proteinExistence type="predicted"/>
<keyword evidence="6 8" id="KW-0472">Membrane</keyword>
<dbReference type="GO" id="GO:0005886">
    <property type="term" value="C:plasma membrane"/>
    <property type="evidence" value="ECO:0007669"/>
    <property type="project" value="UniProtKB-SubCell"/>
</dbReference>
<dbReference type="Pfam" id="PF00953">
    <property type="entry name" value="Glycos_transf_4"/>
    <property type="match status" value="1"/>
</dbReference>
<dbReference type="GO" id="GO:0009103">
    <property type="term" value="P:lipopolysaccharide biosynthetic process"/>
    <property type="evidence" value="ECO:0007669"/>
    <property type="project" value="TreeGrafter"/>
</dbReference>
<comment type="cofactor">
    <cofactor evidence="7">
        <name>Mg(2+)</name>
        <dbReference type="ChEBI" id="CHEBI:18420"/>
    </cofactor>
</comment>
<feature type="transmembrane region" description="Helical" evidence="8">
    <location>
        <begin position="309"/>
        <end position="327"/>
    </location>
</feature>
<name>A0A0G0SG42_9BACT</name>
<evidence type="ECO:0000256" key="1">
    <source>
        <dbReference type="ARBA" id="ARBA00004651"/>
    </source>
</evidence>
<dbReference type="GO" id="GO:0016780">
    <property type="term" value="F:phosphotransferase activity, for other substituted phosphate groups"/>
    <property type="evidence" value="ECO:0007669"/>
    <property type="project" value="InterPro"/>
</dbReference>